<sequence length="211" mass="24012">METNASNTSMMGFARYKKREGVEVETLIQACMKWRSQFLEHQEGIIKHYFLGNLKGEFADAIFARDQAAYQNMAQRYPENGSSKTLMTLLEPGSIRLAPTTILKDSVNIETDFSCIEFGTFQPKKEANFSEDQLLAVSKKIEDDYLAQQPETREHFIGKVDKATYAEVAFVKTLGAARKICHNYVNVPICGEMLTMFDSETVDVDFWYLLA</sequence>
<comment type="caution">
    <text evidence="1">The sequence shown here is derived from an EMBL/GenBank/DDBJ whole genome shotgun (WGS) entry which is preliminary data.</text>
</comment>
<proteinExistence type="predicted"/>
<name>A0AA37T190_9ALTE</name>
<dbReference type="Proteomes" id="UP001156601">
    <property type="component" value="Unassembled WGS sequence"/>
</dbReference>
<reference evidence="1" key="1">
    <citation type="journal article" date="2014" name="Int. J. Syst. Evol. Microbiol.">
        <title>Complete genome sequence of Corynebacterium casei LMG S-19264T (=DSM 44701T), isolated from a smear-ripened cheese.</title>
        <authorList>
            <consortium name="US DOE Joint Genome Institute (JGI-PGF)"/>
            <person name="Walter F."/>
            <person name="Albersmeier A."/>
            <person name="Kalinowski J."/>
            <person name="Ruckert C."/>
        </authorList>
    </citation>
    <scope>NUCLEOTIDE SEQUENCE</scope>
    <source>
        <strain evidence="1">NBRC 110023</strain>
    </source>
</reference>
<evidence type="ECO:0000313" key="1">
    <source>
        <dbReference type="EMBL" id="GLR69775.1"/>
    </source>
</evidence>
<reference evidence="1" key="2">
    <citation type="submission" date="2023-01" db="EMBL/GenBank/DDBJ databases">
        <title>Draft genome sequence of Agaribacter marinus strain NBRC 110023.</title>
        <authorList>
            <person name="Sun Q."/>
            <person name="Mori K."/>
        </authorList>
    </citation>
    <scope>NUCLEOTIDE SEQUENCE</scope>
    <source>
        <strain evidence="1">NBRC 110023</strain>
    </source>
</reference>
<protein>
    <submittedName>
        <fullName evidence="1">Uncharacterized protein</fullName>
    </submittedName>
</protein>
<dbReference type="RefSeq" id="WP_284216087.1">
    <property type="nucleotide sequence ID" value="NZ_BSOT01000005.1"/>
</dbReference>
<accession>A0AA37T190</accession>
<evidence type="ECO:0000313" key="2">
    <source>
        <dbReference type="Proteomes" id="UP001156601"/>
    </source>
</evidence>
<dbReference type="EMBL" id="BSOT01000005">
    <property type="protein sequence ID" value="GLR69775.1"/>
    <property type="molecule type" value="Genomic_DNA"/>
</dbReference>
<dbReference type="AlphaFoldDB" id="A0AA37T190"/>
<gene>
    <name evidence="1" type="ORF">GCM10007852_06830</name>
</gene>
<organism evidence="1 2">
    <name type="scientific">Agaribacter marinus</name>
    <dbReference type="NCBI Taxonomy" id="1431249"/>
    <lineage>
        <taxon>Bacteria</taxon>
        <taxon>Pseudomonadati</taxon>
        <taxon>Pseudomonadota</taxon>
        <taxon>Gammaproteobacteria</taxon>
        <taxon>Alteromonadales</taxon>
        <taxon>Alteromonadaceae</taxon>
        <taxon>Agaribacter</taxon>
    </lineage>
</organism>
<keyword evidence="2" id="KW-1185">Reference proteome</keyword>